<feature type="binding site" evidence="17">
    <location>
        <position position="89"/>
    </location>
    <ligand>
        <name>Zn(2+)</name>
        <dbReference type="ChEBI" id="CHEBI:29105"/>
    </ligand>
</feature>
<dbReference type="InterPro" id="IPR004446">
    <property type="entry name" value="Heptose_bisP_phosphatase"/>
</dbReference>
<feature type="binding site" evidence="17">
    <location>
        <position position="126"/>
    </location>
    <ligand>
        <name>Mg(2+)</name>
        <dbReference type="ChEBI" id="CHEBI:18420"/>
    </ligand>
</feature>
<evidence type="ECO:0000256" key="9">
    <source>
        <dbReference type="ARBA" id="ARBA00022801"/>
    </source>
</evidence>
<dbReference type="NCBIfam" id="TIGR01656">
    <property type="entry name" value="Histidinol-ppas"/>
    <property type="match status" value="1"/>
</dbReference>
<feature type="site" description="Contributes to substrate recognition" evidence="16">
    <location>
        <position position="100"/>
    </location>
</feature>
<dbReference type="InterPro" id="IPR023214">
    <property type="entry name" value="HAD_sf"/>
</dbReference>
<dbReference type="InterPro" id="IPR006549">
    <property type="entry name" value="HAD-SF_hydro_IIIA"/>
</dbReference>
<dbReference type="InterPro" id="IPR036412">
    <property type="entry name" value="HAD-like_sf"/>
</dbReference>
<evidence type="ECO:0000256" key="14">
    <source>
        <dbReference type="PIRNR" id="PIRNR004682"/>
    </source>
</evidence>
<keyword evidence="9 14" id="KW-0378">Hydrolase</keyword>
<evidence type="ECO:0000256" key="3">
    <source>
        <dbReference type="ARBA" id="ARBA00001947"/>
    </source>
</evidence>
<evidence type="ECO:0000256" key="13">
    <source>
        <dbReference type="ARBA" id="ARBA00061616"/>
    </source>
</evidence>
<feature type="binding site" evidence="17">
    <location>
        <position position="97"/>
    </location>
    <ligand>
        <name>Zn(2+)</name>
        <dbReference type="ChEBI" id="CHEBI:29105"/>
    </ligand>
</feature>
<dbReference type="Proteomes" id="UP000243679">
    <property type="component" value="Chromosome"/>
</dbReference>
<proteinExistence type="inferred from homology"/>
<sequence>MRLVILDRDGVINEDSDDYIKSPDEWVPITGSLEAIVRLNQGGYRVIVITNQSGIARGFLDVPMLSRIHHKMHQQLAQMGGNIEAILFCPHLPEDNCSCRKPCPGLFQELSKRLHIPLSDIPAVGDSLRDLQAAEAAGAIPLLVRTGKGKITEKAANLPVGIKIYDDLASVVTTLLRRC</sequence>
<evidence type="ECO:0000256" key="16">
    <source>
        <dbReference type="PIRSR" id="PIRSR004682-3"/>
    </source>
</evidence>
<comment type="cofactor">
    <cofactor evidence="3 17">
        <name>Zn(2+)</name>
        <dbReference type="ChEBI" id="CHEBI:29105"/>
    </cofactor>
</comment>
<accession>A0A1Q2SK51</accession>
<dbReference type="SUPFAM" id="SSF56784">
    <property type="entry name" value="HAD-like"/>
    <property type="match status" value="1"/>
</dbReference>
<evidence type="ECO:0000256" key="1">
    <source>
        <dbReference type="ARBA" id="ARBA00001226"/>
    </source>
</evidence>
<keyword evidence="7 14" id="KW-0963">Cytoplasm</keyword>
<evidence type="ECO:0000256" key="12">
    <source>
        <dbReference type="ARBA" id="ARBA00023277"/>
    </source>
</evidence>
<dbReference type="Pfam" id="PF13242">
    <property type="entry name" value="Hydrolase_like"/>
    <property type="match status" value="1"/>
</dbReference>
<feature type="active site" description="Proton donor" evidence="15">
    <location>
        <position position="9"/>
    </location>
</feature>
<evidence type="ECO:0000256" key="8">
    <source>
        <dbReference type="ARBA" id="ARBA00022723"/>
    </source>
</evidence>
<dbReference type="GO" id="GO:0034200">
    <property type="term" value="F:D-glycero-beta-D-manno-heptose 1,7-bisphosphate 7-phosphatase activity"/>
    <property type="evidence" value="ECO:0007669"/>
    <property type="project" value="UniProtKB-EC"/>
</dbReference>
<comment type="pathway">
    <text evidence="5">Nucleotide-sugar biosynthesis; ADP-L-glycero-beta-D-manno-heptose biosynthesis; ADP-L-glycero-beta-D-manno-heptose from D-glycero-beta-D-manno-heptose 7-phosphate: step 2/4.</text>
</comment>
<evidence type="ECO:0000256" key="7">
    <source>
        <dbReference type="ARBA" id="ARBA00022490"/>
    </source>
</evidence>
<feature type="binding site" evidence="17">
    <location>
        <position position="91"/>
    </location>
    <ligand>
        <name>Zn(2+)</name>
        <dbReference type="ChEBI" id="CHEBI:29105"/>
    </ligand>
</feature>
<evidence type="ECO:0000256" key="4">
    <source>
        <dbReference type="ARBA" id="ARBA00004496"/>
    </source>
</evidence>
<evidence type="ECO:0000256" key="11">
    <source>
        <dbReference type="ARBA" id="ARBA00022842"/>
    </source>
</evidence>
<reference evidence="18 19" key="1">
    <citation type="journal article" date="2017" name="ISME J.">
        <title>An acid-tolerant ammonia-oxidizing ?-proteobacterium from soil.</title>
        <authorList>
            <person name="Hayatsu M."/>
            <person name="Tago K."/>
            <person name="Uchiyama I."/>
            <person name="Toyoda A."/>
            <person name="Wang Y."/>
            <person name="Shimomura Y."/>
            <person name="Okubo T."/>
            <person name="Kurisu F."/>
            <person name="Hirono Y."/>
            <person name="Nonaka K."/>
            <person name="Akiyama H."/>
            <person name="Itoh T."/>
            <person name="Takami H."/>
        </authorList>
    </citation>
    <scope>NUCLEOTIDE SEQUENCE [LARGE SCALE GENOMIC DNA]</scope>
    <source>
        <strain evidence="18 19">TAO100</strain>
    </source>
</reference>
<dbReference type="PANTHER" id="PTHR42891:SF1">
    <property type="entry name" value="D-GLYCERO-BETA-D-MANNO-HEPTOSE-1,7-BISPHOSPHATE 7-PHOSPHATASE"/>
    <property type="match status" value="1"/>
</dbReference>
<comment type="catalytic activity">
    <reaction evidence="1">
        <text>D-glycero-beta-D-manno-heptose 1,7-bisphosphate + H2O = D-glycero-beta-D-manno-heptose 1-phosphate + phosphate</text>
        <dbReference type="Rhea" id="RHEA:28518"/>
        <dbReference type="ChEBI" id="CHEBI:15377"/>
        <dbReference type="ChEBI" id="CHEBI:43474"/>
        <dbReference type="ChEBI" id="CHEBI:60208"/>
        <dbReference type="ChEBI" id="CHEBI:61593"/>
        <dbReference type="EC" id="3.1.3.82"/>
    </reaction>
</comment>
<feature type="active site" description="Nucleophile" evidence="15">
    <location>
        <position position="7"/>
    </location>
</feature>
<comment type="subcellular location">
    <subcellularLocation>
        <location evidence="4 14">Cytoplasm</location>
    </subcellularLocation>
</comment>
<dbReference type="Gene3D" id="3.40.50.1000">
    <property type="entry name" value="HAD superfamily/HAD-like"/>
    <property type="match status" value="1"/>
</dbReference>
<evidence type="ECO:0000256" key="15">
    <source>
        <dbReference type="PIRSR" id="PIRSR004682-1"/>
    </source>
</evidence>
<evidence type="ECO:0000313" key="19">
    <source>
        <dbReference type="Proteomes" id="UP000243679"/>
    </source>
</evidence>
<feature type="binding site" evidence="17">
    <location>
        <position position="99"/>
    </location>
    <ligand>
        <name>Zn(2+)</name>
        <dbReference type="ChEBI" id="CHEBI:29105"/>
    </ligand>
</feature>
<dbReference type="KEGG" id="ntt:TAO_0151"/>
<protein>
    <recommendedName>
        <fullName evidence="14">D,D-heptose 1,7-bisphosphate phosphatase</fullName>
        <ecNumber evidence="14">3.1.3.-</ecNumber>
    </recommendedName>
</protein>
<dbReference type="EC" id="3.1.3.-" evidence="14"/>
<dbReference type="GO" id="GO:0005975">
    <property type="term" value="P:carbohydrate metabolic process"/>
    <property type="evidence" value="ECO:0007669"/>
    <property type="project" value="InterPro"/>
</dbReference>
<keyword evidence="19" id="KW-1185">Reference proteome</keyword>
<dbReference type="GO" id="GO:0046872">
    <property type="term" value="F:metal ion binding"/>
    <property type="evidence" value="ECO:0007669"/>
    <property type="project" value="UniProtKB-KW"/>
</dbReference>
<keyword evidence="8 17" id="KW-0479">Metal-binding</keyword>
<dbReference type="InterPro" id="IPR006543">
    <property type="entry name" value="Histidinol-phos"/>
</dbReference>
<organism evidence="18 19">
    <name type="scientific">Candidatus Nitrosoglobus terrae</name>
    <dbReference type="NCBI Taxonomy" id="1630141"/>
    <lineage>
        <taxon>Bacteria</taxon>
        <taxon>Pseudomonadati</taxon>
        <taxon>Pseudomonadota</taxon>
        <taxon>Gammaproteobacteria</taxon>
        <taxon>Chromatiales</taxon>
        <taxon>Chromatiaceae</taxon>
        <taxon>Candidatus Nitrosoglobus</taxon>
    </lineage>
</organism>
<dbReference type="PANTHER" id="PTHR42891">
    <property type="entry name" value="D-GLYCERO-BETA-D-MANNO-HEPTOSE-1,7-BISPHOSPHATE 7-PHOSPHATASE"/>
    <property type="match status" value="1"/>
</dbReference>
<gene>
    <name evidence="18" type="ORF">TAO_0151</name>
</gene>
<comment type="subunit">
    <text evidence="6">Monomer.</text>
</comment>
<evidence type="ECO:0000313" key="18">
    <source>
        <dbReference type="EMBL" id="BAW79521.1"/>
    </source>
</evidence>
<name>A0A1Q2SK51_9GAMM</name>
<dbReference type="FunFam" id="3.40.50.1000:FF:000168">
    <property type="entry name" value="D,D-heptose 1,7-bisphosphate phosphatase"/>
    <property type="match status" value="1"/>
</dbReference>
<dbReference type="NCBIfam" id="TIGR01662">
    <property type="entry name" value="HAD-SF-IIIA"/>
    <property type="match status" value="1"/>
</dbReference>
<dbReference type="RefSeq" id="WP_096526180.1">
    <property type="nucleotide sequence ID" value="NZ_AP014836.1"/>
</dbReference>
<dbReference type="GO" id="GO:0005737">
    <property type="term" value="C:cytoplasm"/>
    <property type="evidence" value="ECO:0007669"/>
    <property type="project" value="UniProtKB-SubCell"/>
</dbReference>
<keyword evidence="12 14" id="KW-0119">Carbohydrate metabolism</keyword>
<dbReference type="AlphaFoldDB" id="A0A1Q2SK51"/>
<evidence type="ECO:0000256" key="10">
    <source>
        <dbReference type="ARBA" id="ARBA00022833"/>
    </source>
</evidence>
<dbReference type="NCBIfam" id="NF006506">
    <property type="entry name" value="PRK08942.1"/>
    <property type="match status" value="1"/>
</dbReference>
<evidence type="ECO:0000256" key="17">
    <source>
        <dbReference type="PIRSR" id="PIRSR004682-4"/>
    </source>
</evidence>
<evidence type="ECO:0000256" key="6">
    <source>
        <dbReference type="ARBA" id="ARBA00011245"/>
    </source>
</evidence>
<keyword evidence="11 17" id="KW-0460">Magnesium</keyword>
<comment type="cofactor">
    <cofactor evidence="2 17">
        <name>Mg(2+)</name>
        <dbReference type="ChEBI" id="CHEBI:18420"/>
    </cofactor>
</comment>
<feature type="binding site" evidence="17">
    <location>
        <position position="7"/>
    </location>
    <ligand>
        <name>Mg(2+)</name>
        <dbReference type="ChEBI" id="CHEBI:18420"/>
    </ligand>
</feature>
<dbReference type="OrthoDB" id="9788272at2"/>
<feature type="site" description="Stabilizes the phosphoryl group" evidence="16">
    <location>
        <position position="101"/>
    </location>
</feature>
<dbReference type="CDD" id="cd07503">
    <property type="entry name" value="HAD_HisB-N"/>
    <property type="match status" value="1"/>
</dbReference>
<dbReference type="PIRSF" id="PIRSF004682">
    <property type="entry name" value="GmhB"/>
    <property type="match status" value="1"/>
</dbReference>
<feature type="binding site" evidence="17">
    <location>
        <position position="9"/>
    </location>
    <ligand>
        <name>Mg(2+)</name>
        <dbReference type="ChEBI" id="CHEBI:18420"/>
    </ligand>
</feature>
<evidence type="ECO:0000256" key="5">
    <source>
        <dbReference type="ARBA" id="ARBA00004708"/>
    </source>
</evidence>
<keyword evidence="10 17" id="KW-0862">Zinc</keyword>
<feature type="site" description="Stabilizes the phosphoryl group" evidence="16">
    <location>
        <position position="50"/>
    </location>
</feature>
<comment type="similarity">
    <text evidence="13 14">Belongs to the gmhB family.</text>
</comment>
<evidence type="ECO:0000256" key="2">
    <source>
        <dbReference type="ARBA" id="ARBA00001946"/>
    </source>
</evidence>
<dbReference type="EMBL" id="AP014836">
    <property type="protein sequence ID" value="BAW79521.1"/>
    <property type="molecule type" value="Genomic_DNA"/>
</dbReference>